<feature type="domain" description="Fimbrial-type adhesion" evidence="3">
    <location>
        <begin position="203"/>
        <end position="340"/>
    </location>
</feature>
<organism evidence="4 5">
    <name type="scientific">Achromobacter animicus</name>
    <dbReference type="NCBI Taxonomy" id="1389935"/>
    <lineage>
        <taxon>Bacteria</taxon>
        <taxon>Pseudomonadati</taxon>
        <taxon>Pseudomonadota</taxon>
        <taxon>Betaproteobacteria</taxon>
        <taxon>Burkholderiales</taxon>
        <taxon>Alcaligenaceae</taxon>
        <taxon>Achromobacter</taxon>
    </lineage>
</organism>
<reference evidence="4 5" key="1">
    <citation type="submission" date="2020-04" db="EMBL/GenBank/DDBJ databases">
        <authorList>
            <person name="De Canck E."/>
        </authorList>
    </citation>
    <scope>NUCLEOTIDE SEQUENCE [LARGE SCALE GENOMIC DNA]</scope>
    <source>
        <strain evidence="4 5">LMG 26690</strain>
    </source>
</reference>
<proteinExistence type="predicted"/>
<evidence type="ECO:0000256" key="1">
    <source>
        <dbReference type="ARBA" id="ARBA00022729"/>
    </source>
</evidence>
<dbReference type="RefSeq" id="WP_175122894.1">
    <property type="nucleotide sequence ID" value="NZ_CADIJM010000003.1"/>
</dbReference>
<feature type="chain" id="PRO_5028943707" description="Fimbrial-type adhesion domain-containing protein" evidence="2">
    <location>
        <begin position="24"/>
        <end position="341"/>
    </location>
</feature>
<dbReference type="InterPro" id="IPR036937">
    <property type="entry name" value="Adhesion_dom_fimbrial_sf"/>
</dbReference>
<gene>
    <name evidence="4" type="ORF">LMG26690_01921</name>
</gene>
<keyword evidence="1 2" id="KW-0732">Signal</keyword>
<name>A0A6S7AFD9_9BURK</name>
<dbReference type="AlphaFoldDB" id="A0A6S7AFD9"/>
<dbReference type="InterPro" id="IPR008966">
    <property type="entry name" value="Adhesion_dom_sf"/>
</dbReference>
<evidence type="ECO:0000259" key="3">
    <source>
        <dbReference type="Pfam" id="PF00419"/>
    </source>
</evidence>
<keyword evidence="5" id="KW-1185">Reference proteome</keyword>
<accession>A0A6S7AFD9</accession>
<dbReference type="Pfam" id="PF00419">
    <property type="entry name" value="Fimbrial"/>
    <property type="match status" value="1"/>
</dbReference>
<dbReference type="EMBL" id="CADIJM010000003">
    <property type="protein sequence ID" value="CAB3687539.1"/>
    <property type="molecule type" value="Genomic_DNA"/>
</dbReference>
<dbReference type="SUPFAM" id="SSF49401">
    <property type="entry name" value="Bacterial adhesins"/>
    <property type="match status" value="1"/>
</dbReference>
<dbReference type="Gene3D" id="2.60.40.3310">
    <property type="match status" value="1"/>
</dbReference>
<dbReference type="Proteomes" id="UP000494214">
    <property type="component" value="Unassembled WGS sequence"/>
</dbReference>
<dbReference type="InterPro" id="IPR050263">
    <property type="entry name" value="Bact_Fimbrial_Adh_Pro"/>
</dbReference>
<dbReference type="Gene3D" id="2.60.40.1090">
    <property type="entry name" value="Fimbrial-type adhesion domain"/>
    <property type="match status" value="1"/>
</dbReference>
<dbReference type="GO" id="GO:0009289">
    <property type="term" value="C:pilus"/>
    <property type="evidence" value="ECO:0007669"/>
    <property type="project" value="InterPro"/>
</dbReference>
<dbReference type="PANTHER" id="PTHR33420:SF3">
    <property type="entry name" value="FIMBRIAL SUBUNIT ELFA"/>
    <property type="match status" value="1"/>
</dbReference>
<evidence type="ECO:0000256" key="2">
    <source>
        <dbReference type="SAM" id="SignalP"/>
    </source>
</evidence>
<sequence>MKKTILLAGATLIALLGSTTSWAASTCTQTISAVSVNTPPHITVPRDAAVGTALTDWLTTDSTADWFKCNVSGGATTGTGMRALIPSAGQTKVVDGVTYEVHATGVDGLGIIIGARSFINGCSWSAFQALSRNWRTRACNMQGAVTNGGQLRAMFVKTGPVATGIVSPITIASTASFSNEVGSILTQDPGLEINFVTMAVLLFSQACTTPDVSVLLGSPKASVFKGKGTSSEPVPFDISLNGCPAGMSAIHYQIDAVTPVLDAANAVIGLDAASSATGVGIQLLDGDGNPAVLGAKLPFTGYNSASGGSFKIPLRAKYRQTGDKVTPGSANSAVTFTMNYL</sequence>
<dbReference type="GO" id="GO:0043709">
    <property type="term" value="P:cell adhesion involved in single-species biofilm formation"/>
    <property type="evidence" value="ECO:0007669"/>
    <property type="project" value="TreeGrafter"/>
</dbReference>
<evidence type="ECO:0000313" key="5">
    <source>
        <dbReference type="Proteomes" id="UP000494214"/>
    </source>
</evidence>
<feature type="signal peptide" evidence="2">
    <location>
        <begin position="1"/>
        <end position="23"/>
    </location>
</feature>
<protein>
    <recommendedName>
        <fullName evidence="3">Fimbrial-type adhesion domain-containing protein</fullName>
    </recommendedName>
</protein>
<dbReference type="PANTHER" id="PTHR33420">
    <property type="entry name" value="FIMBRIAL SUBUNIT ELFA-RELATED"/>
    <property type="match status" value="1"/>
</dbReference>
<evidence type="ECO:0000313" key="4">
    <source>
        <dbReference type="EMBL" id="CAB3687539.1"/>
    </source>
</evidence>
<dbReference type="InterPro" id="IPR000259">
    <property type="entry name" value="Adhesion_dom_fimbrial"/>
</dbReference>